<name>A0A5C8PBM5_9HYPH</name>
<evidence type="ECO:0000313" key="5">
    <source>
        <dbReference type="Proteomes" id="UP000321638"/>
    </source>
</evidence>
<dbReference type="SUPFAM" id="SSF53448">
    <property type="entry name" value="Nucleotide-diphospho-sugar transferases"/>
    <property type="match status" value="1"/>
</dbReference>
<dbReference type="AlphaFoldDB" id="A0A5C8PBM5"/>
<evidence type="ECO:0000256" key="2">
    <source>
        <dbReference type="ARBA" id="ARBA00022676"/>
    </source>
</evidence>
<keyword evidence="3 4" id="KW-0808">Transferase</keyword>
<comment type="similarity">
    <text evidence="1">Belongs to the glycosyltransferase 2 family.</text>
</comment>
<dbReference type="OrthoDB" id="9783791at2"/>
<protein>
    <submittedName>
        <fullName evidence="4">Glycosyltransferase family 2 protein</fullName>
    </submittedName>
</protein>
<dbReference type="Pfam" id="PF13641">
    <property type="entry name" value="Glyco_tranf_2_3"/>
    <property type="match status" value="1"/>
</dbReference>
<dbReference type="Gene3D" id="3.90.550.10">
    <property type="entry name" value="Spore Coat Polysaccharide Biosynthesis Protein SpsA, Chain A"/>
    <property type="match status" value="1"/>
</dbReference>
<dbReference type="GO" id="GO:0016757">
    <property type="term" value="F:glycosyltransferase activity"/>
    <property type="evidence" value="ECO:0007669"/>
    <property type="project" value="UniProtKB-KW"/>
</dbReference>
<comment type="caution">
    <text evidence="4">The sequence shown here is derived from an EMBL/GenBank/DDBJ whole genome shotgun (WGS) entry which is preliminary data.</text>
</comment>
<evidence type="ECO:0000256" key="3">
    <source>
        <dbReference type="ARBA" id="ARBA00022679"/>
    </source>
</evidence>
<evidence type="ECO:0000313" key="4">
    <source>
        <dbReference type="EMBL" id="TXL71204.1"/>
    </source>
</evidence>
<organism evidence="4 5">
    <name type="scientific">Vineibacter terrae</name>
    <dbReference type="NCBI Taxonomy" id="2586908"/>
    <lineage>
        <taxon>Bacteria</taxon>
        <taxon>Pseudomonadati</taxon>
        <taxon>Pseudomonadota</taxon>
        <taxon>Alphaproteobacteria</taxon>
        <taxon>Hyphomicrobiales</taxon>
        <taxon>Vineibacter</taxon>
    </lineage>
</organism>
<dbReference type="PANTHER" id="PTHR43179">
    <property type="entry name" value="RHAMNOSYLTRANSFERASE WBBL"/>
    <property type="match status" value="1"/>
</dbReference>
<keyword evidence="2" id="KW-0328">Glycosyltransferase</keyword>
<proteinExistence type="inferred from homology"/>
<dbReference type="EMBL" id="VDUZ01000047">
    <property type="protein sequence ID" value="TXL71204.1"/>
    <property type="molecule type" value="Genomic_DNA"/>
</dbReference>
<accession>A0A5C8PBM5</accession>
<evidence type="ECO:0000256" key="1">
    <source>
        <dbReference type="ARBA" id="ARBA00006739"/>
    </source>
</evidence>
<gene>
    <name evidence="4" type="ORF">FHP25_31145</name>
</gene>
<keyword evidence="5" id="KW-1185">Reference proteome</keyword>
<sequence>MADVAVLIVGFRNPADILNCLTGLSKAAIAPGFDVFICENGGQTAYERLARDLIDRGLCVAANDEPGPFDIGTSRLTDIEQLQLTARPSRVWIGCAAENLGYAGGINAWLAPLLKLSGWRGVWILNPDTKPEAHALTALVERAEAGGKGMVGSTIVDEDRPEHVRFRGGLRWQRLAPRSVPIGLGDHLGAPHDLLSIEDAMDSPSGASMYVTRACVEAIGLMDERYFLFFEDLDWGMRAKRFGLGYASASIVSHGRGTTTGSARTAAAIPKLTVYLQHRNGVHFVRRFFPWGLPARIAVSLLYAVRFLIRRAPGNFIAVIKGVLAGLKGEVGRPGWHRQQS</sequence>
<dbReference type="PANTHER" id="PTHR43179:SF12">
    <property type="entry name" value="GALACTOFURANOSYLTRANSFERASE GLFT2"/>
    <property type="match status" value="1"/>
</dbReference>
<dbReference type="Proteomes" id="UP000321638">
    <property type="component" value="Unassembled WGS sequence"/>
</dbReference>
<reference evidence="4 5" key="1">
    <citation type="submission" date="2019-06" db="EMBL/GenBank/DDBJ databases">
        <title>New taxonomy in bacterial strain CC-CFT640, isolated from vineyard.</title>
        <authorList>
            <person name="Lin S.-Y."/>
            <person name="Tsai C.-F."/>
            <person name="Young C.-C."/>
        </authorList>
    </citation>
    <scope>NUCLEOTIDE SEQUENCE [LARGE SCALE GENOMIC DNA]</scope>
    <source>
        <strain evidence="4 5">CC-CFT640</strain>
    </source>
</reference>
<dbReference type="InterPro" id="IPR029044">
    <property type="entry name" value="Nucleotide-diphossugar_trans"/>
</dbReference>